<evidence type="ECO:0000313" key="5">
    <source>
        <dbReference type="Proteomes" id="UP000066624"/>
    </source>
</evidence>
<dbReference type="PROSITE" id="PS00583">
    <property type="entry name" value="PFKB_KINASES_1"/>
    <property type="match status" value="1"/>
</dbReference>
<dbReference type="InterPro" id="IPR002173">
    <property type="entry name" value="Carboh/pur_kinase_PfkB_CS"/>
</dbReference>
<dbReference type="Pfam" id="PF00294">
    <property type="entry name" value="PfkB"/>
    <property type="match status" value="1"/>
</dbReference>
<protein>
    <submittedName>
        <fullName evidence="4">PfkB</fullName>
    </submittedName>
</protein>
<dbReference type="GO" id="GO:0016301">
    <property type="term" value="F:kinase activity"/>
    <property type="evidence" value="ECO:0007669"/>
    <property type="project" value="UniProtKB-KW"/>
</dbReference>
<keyword evidence="1" id="KW-0808">Transferase</keyword>
<evidence type="ECO:0000256" key="1">
    <source>
        <dbReference type="ARBA" id="ARBA00022679"/>
    </source>
</evidence>
<sequence length="315" mass="34751">MSVLICGSLAYDNIMVFPERFKDHILPDKTHMLNVAFLVPELHRYFGGCAGNIAYSLKKLGGEPVPVASVGADFDDYARHLDRLGIRQDYVRVHDQLWTAQAYITTDLDDNQITAFHPGAMNENHHQVINADSGASFGIVAPDGKLAMLRHCKQFADARIPFIFDPGQGLPMFSGEELEQMIEHASWLTVNSYEWELLKKKTGLDRNEIAARLDGGMIITHGSEGSELYHNGENVRIPVVKADRIADPTGCGDAFRAGLLFGLERGWDPEIACRLGSLLGSIKIAHAGPQHHDFSPASIRSRYAEIFGDNLPSVA</sequence>
<dbReference type="Proteomes" id="UP000066624">
    <property type="component" value="Chromosome"/>
</dbReference>
<feature type="domain" description="Carbohydrate kinase PfkB" evidence="3">
    <location>
        <begin position="24"/>
        <end position="291"/>
    </location>
</feature>
<dbReference type="KEGG" id="wma:WM2015_225"/>
<dbReference type="OrthoDB" id="9779730at2"/>
<organism evidence="4 5">
    <name type="scientific">Wenzhouxiangella marina</name>
    <dbReference type="NCBI Taxonomy" id="1579979"/>
    <lineage>
        <taxon>Bacteria</taxon>
        <taxon>Pseudomonadati</taxon>
        <taxon>Pseudomonadota</taxon>
        <taxon>Gammaproteobacteria</taxon>
        <taxon>Chromatiales</taxon>
        <taxon>Wenzhouxiangellaceae</taxon>
        <taxon>Wenzhouxiangella</taxon>
    </lineage>
</organism>
<proteinExistence type="predicted"/>
<dbReference type="SUPFAM" id="SSF53613">
    <property type="entry name" value="Ribokinase-like"/>
    <property type="match status" value="1"/>
</dbReference>
<keyword evidence="5" id="KW-1185">Reference proteome</keyword>
<evidence type="ECO:0000259" key="3">
    <source>
        <dbReference type="Pfam" id="PF00294"/>
    </source>
</evidence>
<dbReference type="STRING" id="1579979.WM2015_225"/>
<dbReference type="PANTHER" id="PTHR10584:SF166">
    <property type="entry name" value="RIBOKINASE"/>
    <property type="match status" value="1"/>
</dbReference>
<dbReference type="Gene3D" id="3.40.1190.20">
    <property type="match status" value="1"/>
</dbReference>
<accession>A0A0K0XSC5</accession>
<dbReference type="AlphaFoldDB" id="A0A0K0XSC5"/>
<gene>
    <name evidence="4" type="ORF">WM2015_225</name>
</gene>
<keyword evidence="2" id="KW-0418">Kinase</keyword>
<evidence type="ECO:0000313" key="4">
    <source>
        <dbReference type="EMBL" id="AKS40614.1"/>
    </source>
</evidence>
<reference evidence="4 5" key="1">
    <citation type="submission" date="2015-07" db="EMBL/GenBank/DDBJ databases">
        <authorList>
            <person name="Noorani M."/>
        </authorList>
    </citation>
    <scope>NUCLEOTIDE SEQUENCE [LARGE SCALE GENOMIC DNA]</scope>
    <source>
        <strain evidence="4 5">KCTC 42284</strain>
    </source>
</reference>
<dbReference type="PANTHER" id="PTHR10584">
    <property type="entry name" value="SUGAR KINASE"/>
    <property type="match status" value="1"/>
</dbReference>
<dbReference type="EMBL" id="CP012154">
    <property type="protein sequence ID" value="AKS40614.1"/>
    <property type="molecule type" value="Genomic_DNA"/>
</dbReference>
<dbReference type="CDD" id="cd01942">
    <property type="entry name" value="ribokinase_group_A"/>
    <property type="match status" value="1"/>
</dbReference>
<evidence type="ECO:0000256" key="2">
    <source>
        <dbReference type="ARBA" id="ARBA00022777"/>
    </source>
</evidence>
<dbReference type="InterPro" id="IPR011611">
    <property type="entry name" value="PfkB_dom"/>
</dbReference>
<dbReference type="RefSeq" id="WP_049724308.1">
    <property type="nucleotide sequence ID" value="NZ_CP012154.1"/>
</dbReference>
<dbReference type="InterPro" id="IPR029056">
    <property type="entry name" value="Ribokinase-like"/>
</dbReference>
<name>A0A0K0XSC5_9GAMM</name>